<evidence type="ECO:0000313" key="13">
    <source>
        <dbReference type="Proteomes" id="UP000504634"/>
    </source>
</evidence>
<evidence type="ECO:0000256" key="9">
    <source>
        <dbReference type="ARBA" id="ARBA00023136"/>
    </source>
</evidence>
<keyword evidence="5" id="KW-0863">Zinc-finger</keyword>
<dbReference type="PANTHER" id="PTHR46065:SF3">
    <property type="entry name" value="FI20425P1"/>
    <property type="match status" value="1"/>
</dbReference>
<dbReference type="RefSeq" id="XP_030368973.1">
    <property type="nucleotide sequence ID" value="XM_030513113.1"/>
</dbReference>
<comment type="subcellular location">
    <subcellularLocation>
        <location evidence="1">Membrane</location>
        <topology evidence="1">Multi-pass membrane protein</topology>
    </subcellularLocation>
</comment>
<dbReference type="Gene3D" id="3.30.40.10">
    <property type="entry name" value="Zinc/RING finger domain, C3HC4 (zinc finger)"/>
    <property type="match status" value="1"/>
</dbReference>
<evidence type="ECO:0000256" key="7">
    <source>
        <dbReference type="ARBA" id="ARBA00022833"/>
    </source>
</evidence>
<accession>A0A6J2T189</accession>
<dbReference type="AlphaFoldDB" id="A0A6J2T189"/>
<dbReference type="SUPFAM" id="SSF57850">
    <property type="entry name" value="RING/U-box"/>
    <property type="match status" value="1"/>
</dbReference>
<evidence type="ECO:0000256" key="2">
    <source>
        <dbReference type="ARBA" id="ARBA00022679"/>
    </source>
</evidence>
<evidence type="ECO:0000256" key="8">
    <source>
        <dbReference type="ARBA" id="ARBA00022989"/>
    </source>
</evidence>
<keyword evidence="4" id="KW-0479">Metal-binding</keyword>
<keyword evidence="2" id="KW-0808">Transferase</keyword>
<evidence type="ECO:0000313" key="14">
    <source>
        <dbReference type="RefSeq" id="XP_030368973.1"/>
    </source>
</evidence>
<evidence type="ECO:0000259" key="12">
    <source>
        <dbReference type="PROSITE" id="PS51292"/>
    </source>
</evidence>
<gene>
    <name evidence="14" type="primary">LOC115620012</name>
</gene>
<keyword evidence="9 11" id="KW-0472">Membrane</keyword>
<protein>
    <submittedName>
        <fullName evidence="14">Uncharacterized protein LOC115620012</fullName>
    </submittedName>
</protein>
<dbReference type="SMART" id="SM00744">
    <property type="entry name" value="RINGv"/>
    <property type="match status" value="1"/>
</dbReference>
<keyword evidence="3 11" id="KW-0812">Transmembrane</keyword>
<feature type="transmembrane region" description="Helical" evidence="11">
    <location>
        <begin position="303"/>
        <end position="323"/>
    </location>
</feature>
<evidence type="ECO:0000256" key="3">
    <source>
        <dbReference type="ARBA" id="ARBA00022692"/>
    </source>
</evidence>
<feature type="transmembrane region" description="Helical" evidence="11">
    <location>
        <begin position="264"/>
        <end position="283"/>
    </location>
</feature>
<dbReference type="PANTHER" id="PTHR46065">
    <property type="entry name" value="E3 UBIQUITIN-PROTEIN LIGASE MARCH 2/3 FAMILY MEMBER"/>
    <property type="match status" value="1"/>
</dbReference>
<dbReference type="GO" id="GO:0004842">
    <property type="term" value="F:ubiquitin-protein transferase activity"/>
    <property type="evidence" value="ECO:0007669"/>
    <property type="project" value="TreeGrafter"/>
</dbReference>
<evidence type="ECO:0000256" key="1">
    <source>
        <dbReference type="ARBA" id="ARBA00004141"/>
    </source>
</evidence>
<feature type="region of interest" description="Disordered" evidence="10">
    <location>
        <begin position="1"/>
        <end position="22"/>
    </location>
</feature>
<keyword evidence="8 11" id="KW-1133">Transmembrane helix</keyword>
<dbReference type="GeneID" id="115620012"/>
<evidence type="ECO:0000256" key="6">
    <source>
        <dbReference type="ARBA" id="ARBA00022786"/>
    </source>
</evidence>
<feature type="domain" description="RING-CH-type" evidence="12">
    <location>
        <begin position="174"/>
        <end position="234"/>
    </location>
</feature>
<keyword evidence="13" id="KW-1185">Reference proteome</keyword>
<evidence type="ECO:0000256" key="11">
    <source>
        <dbReference type="SAM" id="Phobius"/>
    </source>
</evidence>
<reference evidence="14" key="1">
    <citation type="submission" date="2025-08" db="UniProtKB">
        <authorList>
            <consortium name="RefSeq"/>
        </authorList>
    </citation>
    <scope>IDENTIFICATION</scope>
    <source>
        <strain evidence="14">11010-0011.00</strain>
        <tissue evidence="14">Whole body</tissue>
    </source>
</reference>
<dbReference type="InterPro" id="IPR013083">
    <property type="entry name" value="Znf_RING/FYVE/PHD"/>
</dbReference>
<feature type="region of interest" description="Disordered" evidence="10">
    <location>
        <begin position="452"/>
        <end position="473"/>
    </location>
</feature>
<keyword evidence="6" id="KW-0833">Ubl conjugation pathway</keyword>
<name>A0A6J2T189_DROLE</name>
<dbReference type="GO" id="GO:0016567">
    <property type="term" value="P:protein ubiquitination"/>
    <property type="evidence" value="ECO:0007669"/>
    <property type="project" value="TreeGrafter"/>
</dbReference>
<evidence type="ECO:0000256" key="10">
    <source>
        <dbReference type="SAM" id="MobiDB-lite"/>
    </source>
</evidence>
<dbReference type="Pfam" id="PF12906">
    <property type="entry name" value="RINGv"/>
    <property type="match status" value="1"/>
</dbReference>
<proteinExistence type="predicted"/>
<dbReference type="OrthoDB" id="273089at2759"/>
<organism evidence="13 14">
    <name type="scientific">Drosophila lebanonensis</name>
    <name type="common">Fruit fly</name>
    <name type="synonym">Scaptodrosophila lebanonensis</name>
    <dbReference type="NCBI Taxonomy" id="7225"/>
    <lineage>
        <taxon>Eukaryota</taxon>
        <taxon>Metazoa</taxon>
        <taxon>Ecdysozoa</taxon>
        <taxon>Arthropoda</taxon>
        <taxon>Hexapoda</taxon>
        <taxon>Insecta</taxon>
        <taxon>Pterygota</taxon>
        <taxon>Neoptera</taxon>
        <taxon>Endopterygota</taxon>
        <taxon>Diptera</taxon>
        <taxon>Brachycera</taxon>
        <taxon>Muscomorpha</taxon>
        <taxon>Ephydroidea</taxon>
        <taxon>Drosophilidae</taxon>
        <taxon>Scaptodrosophila</taxon>
    </lineage>
</organism>
<dbReference type="GO" id="GO:0016020">
    <property type="term" value="C:membrane"/>
    <property type="evidence" value="ECO:0007669"/>
    <property type="project" value="UniProtKB-SubCell"/>
</dbReference>
<dbReference type="Proteomes" id="UP000504634">
    <property type="component" value="Unplaced"/>
</dbReference>
<evidence type="ECO:0000256" key="5">
    <source>
        <dbReference type="ARBA" id="ARBA00022771"/>
    </source>
</evidence>
<keyword evidence="7" id="KW-0862">Zinc</keyword>
<dbReference type="PROSITE" id="PS51292">
    <property type="entry name" value="ZF_RING_CH"/>
    <property type="match status" value="1"/>
</dbReference>
<dbReference type="GO" id="GO:0008270">
    <property type="term" value="F:zinc ion binding"/>
    <property type="evidence" value="ECO:0007669"/>
    <property type="project" value="UniProtKB-KW"/>
</dbReference>
<dbReference type="InterPro" id="IPR011016">
    <property type="entry name" value="Znf_RING-CH"/>
</dbReference>
<evidence type="ECO:0000256" key="4">
    <source>
        <dbReference type="ARBA" id="ARBA00022723"/>
    </source>
</evidence>
<sequence length="516" mass="56313">MDCEKGDAVVGPPGPPTHKPDTTLNMDIDELMSSSSADETPPGMIVVETCVNDKDKSVLPLKQSHGLQQGKLLPKPANVELHQLSDSGSLLTVTEQASCSTNLHMKPNVKFQPLPTSLHCAHGRRSDAEAMLAAATSSAASPDYGISHATRIDGATQCNTMEYDMAAPTASESMPSIGSLVCRICHNADNPEQLVSPCLCKGSLAYVHIHCLERWISTSRCTTCELCQFQYNTEQTLRYTCLQSLRLWYSRAMSRRALQEDCQMFSLLTLVAFGIIGTLLVGIQYYAMHTQSWGLSKLWTKSWMLFFLFMTITVYFANVYMLIKSQLTPWYRWWQSARDIKLILENRRPFRNPSRMRECPVDTASTTASMFTHHDQLDILLQQTPHQPDRVFFTPTASQTIVTAPQGASEARTVPNSATAAIALALQGPMSSPICGDCKSQRTPTPITVSDEVAGAGAGLGSGPGAVPTSTGSDALSRALHVALHSTSNTQADCKAVVKDDHDKKDQGKPNAKSDK</sequence>